<keyword evidence="1" id="KW-0489">Methyltransferase</keyword>
<comment type="caution">
    <text evidence="1">The sequence shown here is derived from an EMBL/GenBank/DDBJ whole genome shotgun (WGS) entry which is preliminary data.</text>
</comment>
<evidence type="ECO:0000313" key="1">
    <source>
        <dbReference type="EMBL" id="MBU5489601.1"/>
    </source>
</evidence>
<name>A0ABS6EPJ6_9FIRM</name>
<organism evidence="1 2">
    <name type="scientific">Butyricicoccus intestinisimiae</name>
    <dbReference type="NCBI Taxonomy" id="2841509"/>
    <lineage>
        <taxon>Bacteria</taxon>
        <taxon>Bacillati</taxon>
        <taxon>Bacillota</taxon>
        <taxon>Clostridia</taxon>
        <taxon>Eubacteriales</taxon>
        <taxon>Butyricicoccaceae</taxon>
        <taxon>Butyricicoccus</taxon>
    </lineage>
</organism>
<evidence type="ECO:0000313" key="2">
    <source>
        <dbReference type="Proteomes" id="UP000783588"/>
    </source>
</evidence>
<keyword evidence="1" id="KW-0808">Transferase</keyword>
<dbReference type="RefSeq" id="WP_216469193.1">
    <property type="nucleotide sequence ID" value="NZ_JAHLQI010000001.1"/>
</dbReference>
<dbReference type="GO" id="GO:0032259">
    <property type="term" value="P:methylation"/>
    <property type="evidence" value="ECO:0007669"/>
    <property type="project" value="UniProtKB-KW"/>
</dbReference>
<dbReference type="GO" id="GO:0008168">
    <property type="term" value="F:methyltransferase activity"/>
    <property type="evidence" value="ECO:0007669"/>
    <property type="project" value="UniProtKB-KW"/>
</dbReference>
<dbReference type="Proteomes" id="UP000783588">
    <property type="component" value="Unassembled WGS sequence"/>
</dbReference>
<sequence>MIDINPDLSSHVETVALLGGKKPDDYIDVDLDLSSLKNNAGLSVTYSEIKDFALHHYGVKLSSLEIAQVKRANGLELRKNFNISKKSDQKQPQVTPEKRKLIEEIFYHFGILEQNV</sequence>
<gene>
    <name evidence="1" type="ORF">KQI75_02995</name>
</gene>
<accession>A0ABS6EPJ6</accession>
<protein>
    <submittedName>
        <fullName evidence="1">23S rRNA methyltransferase</fullName>
    </submittedName>
</protein>
<proteinExistence type="predicted"/>
<reference evidence="1 2" key="1">
    <citation type="submission" date="2021-06" db="EMBL/GenBank/DDBJ databases">
        <authorList>
            <person name="Sun Q."/>
            <person name="Li D."/>
        </authorList>
    </citation>
    <scope>NUCLEOTIDE SEQUENCE [LARGE SCALE GENOMIC DNA]</scope>
    <source>
        <strain evidence="1 2">MSJd-7</strain>
    </source>
</reference>
<keyword evidence="2" id="KW-1185">Reference proteome</keyword>
<dbReference type="EMBL" id="JAHLQI010000001">
    <property type="protein sequence ID" value="MBU5489601.1"/>
    <property type="molecule type" value="Genomic_DNA"/>
</dbReference>